<reference evidence="4 5" key="1">
    <citation type="journal article" date="2011" name="J. Bacteriol.">
        <title>Genome sequence of 'Pedosphaera parvula' Ellin514, an aerobic Verrucomicrobial isolate from pasture soil.</title>
        <authorList>
            <person name="Kant R."/>
            <person name="van Passel M.W."/>
            <person name="Sangwan P."/>
            <person name="Palva A."/>
            <person name="Lucas S."/>
            <person name="Copeland A."/>
            <person name="Lapidus A."/>
            <person name="Glavina Del Rio T."/>
            <person name="Dalin E."/>
            <person name="Tice H."/>
            <person name="Bruce D."/>
            <person name="Goodwin L."/>
            <person name="Pitluck S."/>
            <person name="Chertkov O."/>
            <person name="Larimer F.W."/>
            <person name="Land M.L."/>
            <person name="Hauser L."/>
            <person name="Brettin T.S."/>
            <person name="Detter J.C."/>
            <person name="Han S."/>
            <person name="de Vos W.M."/>
            <person name="Janssen P.H."/>
            <person name="Smidt H."/>
        </authorList>
    </citation>
    <scope>NUCLEOTIDE SEQUENCE [LARGE SCALE GENOMIC DNA]</scope>
    <source>
        <strain evidence="4 5">Ellin514</strain>
    </source>
</reference>
<evidence type="ECO:0000313" key="5">
    <source>
        <dbReference type="Proteomes" id="UP000003688"/>
    </source>
</evidence>
<feature type="signal peptide" evidence="2">
    <location>
        <begin position="1"/>
        <end position="32"/>
    </location>
</feature>
<dbReference type="Proteomes" id="UP000003688">
    <property type="component" value="Unassembled WGS sequence"/>
</dbReference>
<evidence type="ECO:0000256" key="1">
    <source>
        <dbReference type="ARBA" id="ARBA00022801"/>
    </source>
</evidence>
<dbReference type="Pfam" id="PF00561">
    <property type="entry name" value="Abhydrolase_1"/>
    <property type="match status" value="2"/>
</dbReference>
<dbReference type="PRINTS" id="PR00111">
    <property type="entry name" value="ABHYDROLASE"/>
</dbReference>
<dbReference type="ESTHER" id="9bact-b9xah7.2">
    <property type="family name" value="CFTR-inhibitory-factor_Cif"/>
</dbReference>
<feature type="domain" description="AB hydrolase-1" evidence="3">
    <location>
        <begin position="346"/>
        <end position="518"/>
    </location>
</feature>
<dbReference type="ESTHER" id="9bact-b9xah7.1">
    <property type="family name" value="CFTR-inhibitory-factor_Cif"/>
</dbReference>
<evidence type="ECO:0000259" key="3">
    <source>
        <dbReference type="Pfam" id="PF00561"/>
    </source>
</evidence>
<organism evidence="4 5">
    <name type="scientific">Pedosphaera parvula (strain Ellin514)</name>
    <dbReference type="NCBI Taxonomy" id="320771"/>
    <lineage>
        <taxon>Bacteria</taxon>
        <taxon>Pseudomonadati</taxon>
        <taxon>Verrucomicrobiota</taxon>
        <taxon>Pedosphaerae</taxon>
        <taxon>Pedosphaerales</taxon>
        <taxon>Pedosphaeraceae</taxon>
        <taxon>Pedosphaera</taxon>
    </lineage>
</organism>
<protein>
    <submittedName>
        <fullName evidence="4">Alpha/beta hydrolase fold protein</fullName>
    </submittedName>
</protein>
<keyword evidence="5" id="KW-1185">Reference proteome</keyword>
<evidence type="ECO:0000256" key="2">
    <source>
        <dbReference type="SAM" id="SignalP"/>
    </source>
</evidence>
<dbReference type="Gene3D" id="3.40.50.1820">
    <property type="entry name" value="alpha/beta hydrolase"/>
    <property type="match status" value="2"/>
</dbReference>
<dbReference type="GO" id="GO:0016787">
    <property type="term" value="F:hydrolase activity"/>
    <property type="evidence" value="ECO:0007669"/>
    <property type="project" value="UniProtKB-KW"/>
</dbReference>
<keyword evidence="2" id="KW-0732">Signal</keyword>
<dbReference type="InterPro" id="IPR006311">
    <property type="entry name" value="TAT_signal"/>
</dbReference>
<dbReference type="PROSITE" id="PS51318">
    <property type="entry name" value="TAT"/>
    <property type="match status" value="1"/>
</dbReference>
<feature type="chain" id="PRO_5002893097" evidence="2">
    <location>
        <begin position="33"/>
        <end position="615"/>
    </location>
</feature>
<dbReference type="PANTHER" id="PTHR43329">
    <property type="entry name" value="EPOXIDE HYDROLASE"/>
    <property type="match status" value="1"/>
</dbReference>
<sequence precursor="true">MNLSSSRRTFIVGTAKFAAMLLLACVSFPAIAGKVPAGFSEHFADVNGTRLHYFIGGKGSPVVLLHGYAETSHMWLPIMPLLASNHTVIVPDLRGAGESAKPESGYDKKNMAKDIHDLATSLGLDHVSIVGHDIGLMVAYAYAAQFPQTTERVVLMDAFLPGIGNWKDVWLMRDLWHFHFYGEVPLALVKGRERTYFEHFWNDFAADPKHSIPEADRRFYAKAYAQPGGMHAGFEYFRNFELDAKDFARLGATPLPMPVLVLTGEKASGNVLIEQARLVASNVRGQVVPGSGHWLMEEATELVIPAITAFLDEPGTAPSAPSGVQHKTVLVNGVKLHYVVAGDGEPVVLVPGWPESWFAWRRVIPELVRSGRRVYAIDPRGFGDSEKPLTGYDPATAAQDLHAFIETLDLAKGRGVDVVGHDIGTWIAFAHATAFPHDVRRLVLSEAAIPGISSLPGGAPDSATNLKTWHFGFNRLNDLPEILVQGHERAFLSWFFTNKILRKGAIEPAALDEYVRLFSNPDSARAGFTYYRDFFDEAGQAQMKDGAARRLAMPVLALGGEGGVGSALLKAVQPLGDNVHGGVLVGFGHYLPEECPEELTRAIFEFWRANPSEAK</sequence>
<gene>
    <name evidence="4" type="ORF">Cflav_PD5647</name>
</gene>
<dbReference type="InterPro" id="IPR000073">
    <property type="entry name" value="AB_hydrolase_1"/>
</dbReference>
<dbReference type="InterPro" id="IPR000639">
    <property type="entry name" value="Epox_hydrolase-like"/>
</dbReference>
<dbReference type="EMBL" id="ABOX02000002">
    <property type="protein sequence ID" value="EEF63012.1"/>
    <property type="molecule type" value="Genomic_DNA"/>
</dbReference>
<name>B9XAH7_PEDPL</name>
<dbReference type="InterPro" id="IPR029058">
    <property type="entry name" value="AB_hydrolase_fold"/>
</dbReference>
<accession>B9XAH7</accession>
<keyword evidence="1 4" id="KW-0378">Hydrolase</keyword>
<dbReference type="SUPFAM" id="SSF53474">
    <property type="entry name" value="alpha/beta-Hydrolases"/>
    <property type="match status" value="2"/>
</dbReference>
<dbReference type="AlphaFoldDB" id="B9XAH7"/>
<dbReference type="STRING" id="320771.Cflav_PD5647"/>
<dbReference type="PRINTS" id="PR00412">
    <property type="entry name" value="EPOXHYDRLASE"/>
</dbReference>
<comment type="caution">
    <text evidence="4">The sequence shown here is derived from an EMBL/GenBank/DDBJ whole genome shotgun (WGS) entry which is preliminary data.</text>
</comment>
<evidence type="ECO:0000313" key="4">
    <source>
        <dbReference type="EMBL" id="EEF63012.1"/>
    </source>
</evidence>
<proteinExistence type="predicted"/>
<feature type="domain" description="AB hydrolase-1" evidence="3">
    <location>
        <begin position="61"/>
        <end position="299"/>
    </location>
</feature>